<sequence>MIIIDEHTRAAAPDVLRLLRNKAAIANDMIVAREPSVDTRALLLVSELERKRRRRGTAGEPLERPRQAAPAAAPRRLLALAWDARAQG</sequence>
<dbReference type="Proteomes" id="UP001301140">
    <property type="component" value="Unassembled WGS sequence"/>
</dbReference>
<gene>
    <name evidence="2" type="ORF">PZ740_01055</name>
</gene>
<evidence type="ECO:0000256" key="1">
    <source>
        <dbReference type="SAM" id="MobiDB-lite"/>
    </source>
</evidence>
<comment type="caution">
    <text evidence="2">The sequence shown here is derived from an EMBL/GenBank/DDBJ whole genome shotgun (WGS) entry which is preliminary data.</text>
</comment>
<dbReference type="EMBL" id="JARGEQ010000006">
    <property type="protein sequence ID" value="MDF1584969.1"/>
    <property type="molecule type" value="Genomic_DNA"/>
</dbReference>
<feature type="region of interest" description="Disordered" evidence="1">
    <location>
        <begin position="51"/>
        <end position="72"/>
    </location>
</feature>
<name>A0AAP3XPD5_9PROT</name>
<dbReference type="RefSeq" id="WP_327787377.1">
    <property type="nucleotide sequence ID" value="NZ_JARGEQ010000006.1"/>
</dbReference>
<proteinExistence type="predicted"/>
<organism evidence="2 3">
    <name type="scientific">Marinimicrococcus flavescens</name>
    <dbReference type="NCBI Taxonomy" id="3031815"/>
    <lineage>
        <taxon>Bacteria</taxon>
        <taxon>Pseudomonadati</taxon>
        <taxon>Pseudomonadota</taxon>
        <taxon>Alphaproteobacteria</taxon>
        <taxon>Geminicoccales</taxon>
        <taxon>Geminicoccaceae</taxon>
        <taxon>Marinimicrococcus</taxon>
    </lineage>
</organism>
<evidence type="ECO:0000313" key="3">
    <source>
        <dbReference type="Proteomes" id="UP001301140"/>
    </source>
</evidence>
<evidence type="ECO:0000313" key="2">
    <source>
        <dbReference type="EMBL" id="MDF1584969.1"/>
    </source>
</evidence>
<protein>
    <submittedName>
        <fullName evidence="2">Uncharacterized protein</fullName>
    </submittedName>
</protein>
<reference evidence="2 3" key="1">
    <citation type="submission" date="2023-03" db="EMBL/GenBank/DDBJ databases">
        <title>YIM 152171 draft genome.</title>
        <authorList>
            <person name="Yang Z."/>
        </authorList>
    </citation>
    <scope>NUCLEOTIDE SEQUENCE [LARGE SCALE GENOMIC DNA]</scope>
    <source>
        <strain evidence="2 3">YIM 152171</strain>
    </source>
</reference>
<keyword evidence="3" id="KW-1185">Reference proteome</keyword>
<accession>A0AAP3XPD5</accession>
<dbReference type="AlphaFoldDB" id="A0AAP3XPD5"/>